<dbReference type="InterPro" id="IPR051269">
    <property type="entry name" value="Fe-S_cluster_ET"/>
</dbReference>
<gene>
    <name evidence="9" type="ORF">MGAD_50820</name>
</gene>
<comment type="function">
    <text evidence="8">Ferredoxins are iron-sulfur proteins that transfer electrons in a wide variety of metabolic reactions.</text>
</comment>
<evidence type="ECO:0000256" key="3">
    <source>
        <dbReference type="ARBA" id="ARBA00022723"/>
    </source>
</evidence>
<evidence type="ECO:0000313" key="9">
    <source>
        <dbReference type="EMBL" id="BBZ20747.1"/>
    </source>
</evidence>
<organism evidence="9 10">
    <name type="scientific">Mycolicibacterium gadium</name>
    <name type="common">Mycobacterium gadium</name>
    <dbReference type="NCBI Taxonomy" id="1794"/>
    <lineage>
        <taxon>Bacteria</taxon>
        <taxon>Bacillati</taxon>
        <taxon>Actinomycetota</taxon>
        <taxon>Actinomycetes</taxon>
        <taxon>Mycobacteriales</taxon>
        <taxon>Mycobacteriaceae</taxon>
        <taxon>Mycolicibacterium</taxon>
    </lineage>
</organism>
<evidence type="ECO:0000256" key="8">
    <source>
        <dbReference type="RuleBase" id="RU368020"/>
    </source>
</evidence>
<keyword evidence="2 8" id="KW-0813">Transport</keyword>
<dbReference type="PANTHER" id="PTHR36923:SF3">
    <property type="entry name" value="FERREDOXIN"/>
    <property type="match status" value="1"/>
</dbReference>
<dbReference type="Proteomes" id="UP000466187">
    <property type="component" value="Chromosome"/>
</dbReference>
<evidence type="ECO:0000256" key="2">
    <source>
        <dbReference type="ARBA" id="ARBA00022448"/>
    </source>
</evidence>
<comment type="cofactor">
    <cofactor evidence="1">
        <name>[3Fe-4S] cluster</name>
        <dbReference type="ChEBI" id="CHEBI:21137"/>
    </cofactor>
</comment>
<dbReference type="GO" id="GO:0051538">
    <property type="term" value="F:3 iron, 4 sulfur cluster binding"/>
    <property type="evidence" value="ECO:0007669"/>
    <property type="project" value="UniProtKB-KW"/>
</dbReference>
<dbReference type="InterPro" id="IPR001080">
    <property type="entry name" value="3Fe4S_ferredoxin"/>
</dbReference>
<dbReference type="Pfam" id="PF13459">
    <property type="entry name" value="Fer4_15"/>
    <property type="match status" value="1"/>
</dbReference>
<proteinExistence type="predicted"/>
<evidence type="ECO:0000256" key="1">
    <source>
        <dbReference type="ARBA" id="ARBA00001927"/>
    </source>
</evidence>
<evidence type="ECO:0000256" key="7">
    <source>
        <dbReference type="ARBA" id="ARBA00023291"/>
    </source>
</evidence>
<accession>A0A7I7WVJ0</accession>
<dbReference type="SUPFAM" id="SSF54862">
    <property type="entry name" value="4Fe-4S ferredoxins"/>
    <property type="match status" value="1"/>
</dbReference>
<evidence type="ECO:0000313" key="10">
    <source>
        <dbReference type="Proteomes" id="UP000466187"/>
    </source>
</evidence>
<dbReference type="EMBL" id="AP022608">
    <property type="protein sequence ID" value="BBZ20747.1"/>
    <property type="molecule type" value="Genomic_DNA"/>
</dbReference>
<dbReference type="AlphaFoldDB" id="A0A7I7WVJ0"/>
<sequence length="65" mass="7141">MRVDVDRDLCESNAVCVGIAPDIFELDNEDLAVVTVDEIPADREADVRQAVQLCPKIALTLREDG</sequence>
<evidence type="ECO:0000256" key="5">
    <source>
        <dbReference type="ARBA" id="ARBA00023004"/>
    </source>
</evidence>
<dbReference type="PRINTS" id="PR00352">
    <property type="entry name" value="3FE4SFRDOXIN"/>
</dbReference>
<protein>
    <recommendedName>
        <fullName evidence="8">Ferredoxin</fullName>
    </recommendedName>
</protein>
<dbReference type="Gene3D" id="3.30.70.20">
    <property type="match status" value="1"/>
</dbReference>
<dbReference type="KEGG" id="mgad:MGAD_50820"/>
<dbReference type="GO" id="GO:0009055">
    <property type="term" value="F:electron transfer activity"/>
    <property type="evidence" value="ECO:0007669"/>
    <property type="project" value="UniProtKB-UniRule"/>
</dbReference>
<evidence type="ECO:0000256" key="4">
    <source>
        <dbReference type="ARBA" id="ARBA00022982"/>
    </source>
</evidence>
<keyword evidence="6 8" id="KW-0411">Iron-sulfur</keyword>
<keyword evidence="3 8" id="KW-0479">Metal-binding</keyword>
<dbReference type="GO" id="GO:0005506">
    <property type="term" value="F:iron ion binding"/>
    <property type="evidence" value="ECO:0007669"/>
    <property type="project" value="UniProtKB-UniRule"/>
</dbReference>
<evidence type="ECO:0000256" key="6">
    <source>
        <dbReference type="ARBA" id="ARBA00023014"/>
    </source>
</evidence>
<keyword evidence="4 8" id="KW-0249">Electron transport</keyword>
<dbReference type="RefSeq" id="WP_163689482.1">
    <property type="nucleotide sequence ID" value="NZ_AP022608.1"/>
</dbReference>
<dbReference type="PANTHER" id="PTHR36923">
    <property type="entry name" value="FERREDOXIN"/>
    <property type="match status" value="1"/>
</dbReference>
<name>A0A7I7WVJ0_MYCGU</name>
<keyword evidence="5 8" id="KW-0408">Iron</keyword>
<keyword evidence="7" id="KW-0003">3Fe-4S</keyword>
<reference evidence="9 10" key="1">
    <citation type="journal article" date="2019" name="Emerg. Microbes Infect.">
        <title>Comprehensive subspecies identification of 175 nontuberculous mycobacteria species based on 7547 genomic profiles.</title>
        <authorList>
            <person name="Matsumoto Y."/>
            <person name="Kinjo T."/>
            <person name="Motooka D."/>
            <person name="Nabeya D."/>
            <person name="Jung N."/>
            <person name="Uechi K."/>
            <person name="Horii T."/>
            <person name="Iida T."/>
            <person name="Fujita J."/>
            <person name="Nakamura S."/>
        </authorList>
    </citation>
    <scope>NUCLEOTIDE SEQUENCE [LARGE SCALE GENOMIC DNA]</scope>
    <source>
        <strain evidence="9 10">JCM 12688</strain>
    </source>
</reference>